<protein>
    <submittedName>
        <fullName evidence="1">Uncharacterized protein</fullName>
    </submittedName>
</protein>
<evidence type="ECO:0000313" key="2">
    <source>
        <dbReference type="Proteomes" id="UP001428341"/>
    </source>
</evidence>
<name>A0AAP0QUH6_9ROSI</name>
<organism evidence="1 2">
    <name type="scientific">Citrus x changshan-huyou</name>
    <dbReference type="NCBI Taxonomy" id="2935761"/>
    <lineage>
        <taxon>Eukaryota</taxon>
        <taxon>Viridiplantae</taxon>
        <taxon>Streptophyta</taxon>
        <taxon>Embryophyta</taxon>
        <taxon>Tracheophyta</taxon>
        <taxon>Spermatophyta</taxon>
        <taxon>Magnoliopsida</taxon>
        <taxon>eudicotyledons</taxon>
        <taxon>Gunneridae</taxon>
        <taxon>Pentapetalae</taxon>
        <taxon>rosids</taxon>
        <taxon>malvids</taxon>
        <taxon>Sapindales</taxon>
        <taxon>Rutaceae</taxon>
        <taxon>Aurantioideae</taxon>
        <taxon>Citrus</taxon>
    </lineage>
</organism>
<dbReference type="Proteomes" id="UP001428341">
    <property type="component" value="Unassembled WGS sequence"/>
</dbReference>
<reference evidence="1 2" key="1">
    <citation type="submission" date="2024-05" db="EMBL/GenBank/DDBJ databases">
        <title>Haplotype-resolved chromosome-level genome assembly of Huyou (Citrus changshanensis).</title>
        <authorList>
            <person name="Miao C."/>
            <person name="Chen W."/>
            <person name="Wu Y."/>
            <person name="Wang L."/>
            <person name="Zhao S."/>
            <person name="Grierson D."/>
            <person name="Xu C."/>
            <person name="Chen K."/>
        </authorList>
    </citation>
    <scope>NUCLEOTIDE SEQUENCE [LARGE SCALE GENOMIC DNA]</scope>
    <source>
        <strain evidence="1">01-14</strain>
        <tissue evidence="1">Leaf</tissue>
    </source>
</reference>
<dbReference type="AlphaFoldDB" id="A0AAP0QUH6"/>
<keyword evidence="2" id="KW-1185">Reference proteome</keyword>
<sequence length="109" mass="12623">MLQEIACHNSLGFCVGVSRGDPKGEKIQYNQIAKVMEFIVQLAKLRDGEGNNVMKNLPMLKKLRDFEGNNVMKNLPMVLVNKFGTSKKADKINKKERKWFHYYNKTVQF</sequence>
<accession>A0AAP0QUH6</accession>
<dbReference type="EMBL" id="JBCGBO010000003">
    <property type="protein sequence ID" value="KAK9215671.1"/>
    <property type="molecule type" value="Genomic_DNA"/>
</dbReference>
<proteinExistence type="predicted"/>
<gene>
    <name evidence="1" type="ORF">WN944_007677</name>
</gene>
<evidence type="ECO:0000313" key="1">
    <source>
        <dbReference type="EMBL" id="KAK9215671.1"/>
    </source>
</evidence>
<comment type="caution">
    <text evidence="1">The sequence shown here is derived from an EMBL/GenBank/DDBJ whole genome shotgun (WGS) entry which is preliminary data.</text>
</comment>